<keyword evidence="3" id="KW-1185">Reference proteome</keyword>
<evidence type="ECO:0000313" key="3">
    <source>
        <dbReference type="Proteomes" id="UP000694941"/>
    </source>
</evidence>
<dbReference type="Proteomes" id="UP000694941">
    <property type="component" value="Unplaced"/>
</dbReference>
<name>A0ABM1TI51_LIMPO</name>
<accession>A0ABM1TI51</accession>
<sequence length="378" mass="42611">MQFEEVVNPHFALPIVGVIVCALLVFAFGFKSPVQPPSFDQIIQEERRTAKKKKSSQKQKSQSNGQPGAVNVRVSPQVSKQSPEKTLQSKQKFVVEKTETKVKKGQQNKVTKQEEPESLNTDESISHDDGGEWVQLLSKKEKKNRRKEEILNGSVLETNREIASEDTADSKDSTPAKKKKEKLKTKNEGKETKIPTADFPKEETLLVSEPEQSPKDKRIPKKEKNEKVSLKTDETPAPQKTELECQVEIKSASDAVEVQEGKNKKKKGKKKHEEIENGTVVDDVEVDNENDSKNTLKNEEDIKQTDQQASETTGNQTFTAVFDDKLNEEVGSGDKEKQSNNNDSQSNVAFDELGDMWQDAKPQKFKIKIYLKLILKSE</sequence>
<feature type="compositionally biased region" description="Polar residues" evidence="1">
    <location>
        <begin position="305"/>
        <end position="319"/>
    </location>
</feature>
<keyword evidence="2" id="KW-0812">Transmembrane</keyword>
<evidence type="ECO:0000256" key="1">
    <source>
        <dbReference type="SAM" id="MobiDB-lite"/>
    </source>
</evidence>
<protein>
    <submittedName>
        <fullName evidence="4">Microtubule-associated protein 1B-like isoform X1</fullName>
    </submittedName>
</protein>
<feature type="compositionally biased region" description="Basic and acidic residues" evidence="1">
    <location>
        <begin position="322"/>
        <end position="338"/>
    </location>
</feature>
<keyword evidence="2" id="KW-1133">Transmembrane helix</keyword>
<dbReference type="GeneID" id="106471226"/>
<evidence type="ECO:0000313" key="4">
    <source>
        <dbReference type="RefSeq" id="XP_022255557.1"/>
    </source>
</evidence>
<feature type="compositionally biased region" description="Polar residues" evidence="1">
    <location>
        <begin position="339"/>
        <end position="348"/>
    </location>
</feature>
<feature type="compositionally biased region" description="Basic and acidic residues" evidence="1">
    <location>
        <begin position="212"/>
        <end position="234"/>
    </location>
</feature>
<feature type="compositionally biased region" description="Basic and acidic residues" evidence="1">
    <location>
        <begin position="93"/>
        <end position="102"/>
    </location>
</feature>
<keyword evidence="2" id="KW-0472">Membrane</keyword>
<feature type="compositionally biased region" description="Polar residues" evidence="1">
    <location>
        <begin position="74"/>
        <end position="89"/>
    </location>
</feature>
<feature type="region of interest" description="Disordered" evidence="1">
    <location>
        <begin position="44"/>
        <end position="348"/>
    </location>
</feature>
<organism evidence="3 4">
    <name type="scientific">Limulus polyphemus</name>
    <name type="common">Atlantic horseshoe crab</name>
    <dbReference type="NCBI Taxonomy" id="6850"/>
    <lineage>
        <taxon>Eukaryota</taxon>
        <taxon>Metazoa</taxon>
        <taxon>Ecdysozoa</taxon>
        <taxon>Arthropoda</taxon>
        <taxon>Chelicerata</taxon>
        <taxon>Merostomata</taxon>
        <taxon>Xiphosura</taxon>
        <taxon>Limulidae</taxon>
        <taxon>Limulus</taxon>
    </lineage>
</organism>
<feature type="transmembrane region" description="Helical" evidence="2">
    <location>
        <begin position="12"/>
        <end position="30"/>
    </location>
</feature>
<dbReference type="RefSeq" id="XP_022255557.1">
    <property type="nucleotide sequence ID" value="XM_022399849.1"/>
</dbReference>
<evidence type="ECO:0000256" key="2">
    <source>
        <dbReference type="SAM" id="Phobius"/>
    </source>
</evidence>
<proteinExistence type="predicted"/>
<feature type="compositionally biased region" description="Basic and acidic residues" evidence="1">
    <location>
        <begin position="290"/>
        <end position="304"/>
    </location>
</feature>
<gene>
    <name evidence="4" type="primary">LOC106471226</name>
</gene>
<feature type="compositionally biased region" description="Basic and acidic residues" evidence="1">
    <location>
        <begin position="184"/>
        <end position="204"/>
    </location>
</feature>
<reference evidence="4" key="1">
    <citation type="submission" date="2025-08" db="UniProtKB">
        <authorList>
            <consortium name="RefSeq"/>
        </authorList>
    </citation>
    <scope>IDENTIFICATION</scope>
    <source>
        <tissue evidence="4">Muscle</tissue>
    </source>
</reference>
<feature type="compositionally biased region" description="Basic and acidic residues" evidence="1">
    <location>
        <begin position="158"/>
        <end position="175"/>
    </location>
</feature>